<dbReference type="EMBL" id="CAJVQA010002998">
    <property type="protein sequence ID" value="CAG8563147.1"/>
    <property type="molecule type" value="Genomic_DNA"/>
</dbReference>
<evidence type="ECO:0000256" key="2">
    <source>
        <dbReference type="SAM" id="MobiDB-lite"/>
    </source>
</evidence>
<feature type="coiled-coil region" evidence="1">
    <location>
        <begin position="132"/>
        <end position="182"/>
    </location>
</feature>
<keyword evidence="1" id="KW-0175">Coiled coil</keyword>
<keyword evidence="4" id="KW-1185">Reference proteome</keyword>
<sequence length="990" mass="112631">MPSDTIVSLPSETIKKFEATTIQNHRIQQEVDNIKWYFQSPTTITPTINGIVDYLNIISDAGNRLKRILTNLQTQIADSQIQLATLQNDYDLLYQAYRAHKLNYHLLKATSQQNSQQLQDCKTNGAITTHLLNLTTNRYNKWKNKCKTLENDLLLADVQLDNKNSEQLINNLNQQILALQYNPPNMMTVAGDLTSIAPLIAQIPNYSRQIPSDKWYQRINQILTLPSIMASTFNNALRAVILKSKMAGKYTNIPTQYPVGTNIDTSARYIVWLHHKYQTKTVGTQQVATQRLAQEKFLPFDNPESYEARICPLLLGVAVSSQLQKTQALQSQQKQPDFSDYLRVPDIYMPERLPDEYGVNSEKFIHLQSKKNIEVDSDEELADRMGKLSINKALLKGFEAEVHAVIKLSKHCCSNCNRTGHNSRKKKVNQKSNSNKSFLKRSPNHVKQKKTHLLQLEKLKSETKNLTTPDFTNYREPASEIPESEEKETLDDPIEIDFVKKKEPITSIATILVKIKCLKILAMYNLSGVATVPTESIGVTCNFSITLPPGFTIDEDFAVIHYNGEDFIIPVTMHKVKNKLEVNCATTSQDDKPLISDQISQKVDSNEDDNIPLEEWCAFTDSSLDSVNLTLAKQAPNLLVGIESDMGVVDSGYKVSLLIWLKFSDEVDGTNVEMILCIIYCWHSRSSYISSTQLKQANIANVYTFQNIKDHRLGSIREEELEKKIHDAIKSKAEINKLSKKLQNKYIKQIKAFDRERKGWNQDSLRNNTEIQKLRTYTLQVINEHKQLQNENTNLISHNAQKDIFIAESKAENVTKSKKIKSLEFMIMILESKLSSVQKDVISIQSDSSKKESEILSLKSKIVEVEHELASKVSELECLKSEAISNLILGGNDEKNMTKSDDISAVIEESEIRDYASPSKNLRQYFECRKSMDQAKKIDDNISAQTSTFGTCFVNDEITELPKIDTEVNFEVKDRTSISEINKDDILDYI</sequence>
<gene>
    <name evidence="3" type="ORF">CPELLU_LOCUS5298</name>
</gene>
<proteinExistence type="predicted"/>
<evidence type="ECO:0000256" key="1">
    <source>
        <dbReference type="SAM" id="Coils"/>
    </source>
</evidence>
<protein>
    <submittedName>
        <fullName evidence="3">1453_t:CDS:1</fullName>
    </submittedName>
</protein>
<dbReference type="Proteomes" id="UP000789759">
    <property type="component" value="Unassembled WGS sequence"/>
</dbReference>
<evidence type="ECO:0000313" key="4">
    <source>
        <dbReference type="Proteomes" id="UP000789759"/>
    </source>
</evidence>
<feature type="compositionally biased region" description="Basic residues" evidence="2">
    <location>
        <begin position="438"/>
        <end position="448"/>
    </location>
</feature>
<comment type="caution">
    <text evidence="3">The sequence shown here is derived from an EMBL/GenBank/DDBJ whole genome shotgun (WGS) entry which is preliminary data.</text>
</comment>
<evidence type="ECO:0000313" key="3">
    <source>
        <dbReference type="EMBL" id="CAG8563147.1"/>
    </source>
</evidence>
<feature type="region of interest" description="Disordered" evidence="2">
    <location>
        <begin position="417"/>
        <end position="448"/>
    </location>
</feature>
<reference evidence="3" key="1">
    <citation type="submission" date="2021-06" db="EMBL/GenBank/DDBJ databases">
        <authorList>
            <person name="Kallberg Y."/>
            <person name="Tangrot J."/>
            <person name="Rosling A."/>
        </authorList>
    </citation>
    <scope>NUCLEOTIDE SEQUENCE</scope>
    <source>
        <strain evidence="3">FL966</strain>
    </source>
</reference>
<accession>A0A9N9BGG1</accession>
<dbReference type="AlphaFoldDB" id="A0A9N9BGG1"/>
<name>A0A9N9BGG1_9GLOM</name>
<feature type="region of interest" description="Disordered" evidence="2">
    <location>
        <begin position="467"/>
        <end position="487"/>
    </location>
</feature>
<organism evidence="3 4">
    <name type="scientific">Cetraspora pellucida</name>
    <dbReference type="NCBI Taxonomy" id="1433469"/>
    <lineage>
        <taxon>Eukaryota</taxon>
        <taxon>Fungi</taxon>
        <taxon>Fungi incertae sedis</taxon>
        <taxon>Mucoromycota</taxon>
        <taxon>Glomeromycotina</taxon>
        <taxon>Glomeromycetes</taxon>
        <taxon>Diversisporales</taxon>
        <taxon>Gigasporaceae</taxon>
        <taxon>Cetraspora</taxon>
    </lineage>
</organism>